<dbReference type="GO" id="GO:0016740">
    <property type="term" value="F:transferase activity"/>
    <property type="evidence" value="ECO:0007669"/>
    <property type="project" value="InterPro"/>
</dbReference>
<dbReference type="PANTHER" id="PTHR47170">
    <property type="entry name" value="MALONYL-COA ACP TRANSACYLASE, ACP-BINDING"/>
    <property type="match status" value="1"/>
</dbReference>
<evidence type="ECO:0000313" key="1">
    <source>
        <dbReference type="EMBL" id="CAB3983827.1"/>
    </source>
</evidence>
<keyword evidence="2" id="KW-1185">Reference proteome</keyword>
<dbReference type="InterPro" id="IPR052760">
    <property type="entry name" value="Mitochondrial_malonyltrans"/>
</dbReference>
<sequence length="152" mass="16545">MLTSTSAFARTTIASTIIIIHKSFHQHCRVFCSRPKPRDVILFPGQGSQFVGMAASLAKMPVVKQLFETANKILGYDLLELCLNGPKTELDRTVYCQPAVFVASLAALEKYKEMQGNGWFENQSIVTAGFSVGELAALVLGNALAFEDGNKS</sequence>
<dbReference type="AlphaFoldDB" id="A0A6S7G3A1"/>
<proteinExistence type="predicted"/>
<dbReference type="Proteomes" id="UP001152795">
    <property type="component" value="Unassembled WGS sequence"/>
</dbReference>
<organism evidence="1 2">
    <name type="scientific">Paramuricea clavata</name>
    <name type="common">Red gorgonian</name>
    <name type="synonym">Violescent sea-whip</name>
    <dbReference type="NCBI Taxonomy" id="317549"/>
    <lineage>
        <taxon>Eukaryota</taxon>
        <taxon>Metazoa</taxon>
        <taxon>Cnidaria</taxon>
        <taxon>Anthozoa</taxon>
        <taxon>Octocorallia</taxon>
        <taxon>Malacalcyonacea</taxon>
        <taxon>Plexauridae</taxon>
        <taxon>Paramuricea</taxon>
    </lineage>
</organism>
<comment type="caution">
    <text evidence="1">The sequence shown here is derived from an EMBL/GenBank/DDBJ whole genome shotgun (WGS) entry which is preliminary data.</text>
</comment>
<accession>A0A6S7G3A1</accession>
<reference evidence="1" key="1">
    <citation type="submission" date="2020-04" db="EMBL/GenBank/DDBJ databases">
        <authorList>
            <person name="Alioto T."/>
            <person name="Alioto T."/>
            <person name="Gomez Garrido J."/>
        </authorList>
    </citation>
    <scope>NUCLEOTIDE SEQUENCE</scope>
    <source>
        <strain evidence="1">A484AB</strain>
    </source>
</reference>
<evidence type="ECO:0000313" key="2">
    <source>
        <dbReference type="Proteomes" id="UP001152795"/>
    </source>
</evidence>
<dbReference type="Gene3D" id="3.40.366.10">
    <property type="entry name" value="Malonyl-Coenzyme A Acyl Carrier Protein, domain 2"/>
    <property type="match status" value="1"/>
</dbReference>
<dbReference type="EMBL" id="CACRXK020000662">
    <property type="protein sequence ID" value="CAB3983827.1"/>
    <property type="molecule type" value="Genomic_DNA"/>
</dbReference>
<gene>
    <name evidence="1" type="ORF">PACLA_8A070211</name>
</gene>
<dbReference type="Pfam" id="PF00698">
    <property type="entry name" value="Acyl_transf_1"/>
    <property type="match status" value="1"/>
</dbReference>
<dbReference type="InterPro" id="IPR016035">
    <property type="entry name" value="Acyl_Trfase/lysoPLipase"/>
</dbReference>
<dbReference type="OrthoDB" id="541883at2759"/>
<dbReference type="InterPro" id="IPR014043">
    <property type="entry name" value="Acyl_transferase_dom"/>
</dbReference>
<dbReference type="SUPFAM" id="SSF52151">
    <property type="entry name" value="FabD/lysophospholipase-like"/>
    <property type="match status" value="1"/>
</dbReference>
<protein>
    <submittedName>
        <fullName evidence="1">Probable malonyl- -acyl carrier transacylase, mitochondrial</fullName>
    </submittedName>
</protein>
<name>A0A6S7G3A1_PARCT</name>
<dbReference type="PANTHER" id="PTHR47170:SF2">
    <property type="entry name" value="MALONYL-COA:ACP TRANSACYLASE (MAT) DOMAIN-CONTAINING PROTEIN"/>
    <property type="match status" value="1"/>
</dbReference>
<dbReference type="InterPro" id="IPR001227">
    <property type="entry name" value="Ac_transferase_dom_sf"/>
</dbReference>